<proteinExistence type="predicted"/>
<feature type="domain" description="Creatinase N-terminal" evidence="2">
    <location>
        <begin position="12"/>
        <end position="173"/>
    </location>
</feature>
<dbReference type="PANTHER" id="PTHR46112:SF2">
    <property type="entry name" value="XAA-PRO AMINOPEPTIDASE P-RELATED"/>
    <property type="match status" value="1"/>
</dbReference>
<dbReference type="CDD" id="cd01066">
    <property type="entry name" value="APP_MetAP"/>
    <property type="match status" value="1"/>
</dbReference>
<evidence type="ECO:0000313" key="4">
    <source>
        <dbReference type="Proteomes" id="UP001589758"/>
    </source>
</evidence>
<organism evidence="3 4">
    <name type="scientific">Thorsellia kenyensis</name>
    <dbReference type="NCBI Taxonomy" id="1549888"/>
    <lineage>
        <taxon>Bacteria</taxon>
        <taxon>Pseudomonadati</taxon>
        <taxon>Pseudomonadota</taxon>
        <taxon>Gammaproteobacteria</taxon>
        <taxon>Enterobacterales</taxon>
        <taxon>Thorselliaceae</taxon>
        <taxon>Thorsellia</taxon>
    </lineage>
</organism>
<dbReference type="PANTHER" id="PTHR46112">
    <property type="entry name" value="AMINOPEPTIDASE"/>
    <property type="match status" value="1"/>
</dbReference>
<dbReference type="InterPro" id="IPR050659">
    <property type="entry name" value="Peptidase_M24B"/>
</dbReference>
<feature type="domain" description="Peptidase M24" evidence="1">
    <location>
        <begin position="180"/>
        <end position="384"/>
    </location>
</feature>
<dbReference type="InterPro" id="IPR029149">
    <property type="entry name" value="Creatin/AminoP/Spt16_N"/>
</dbReference>
<dbReference type="Proteomes" id="UP001589758">
    <property type="component" value="Unassembled WGS sequence"/>
</dbReference>
<accession>A0ABV6CCH9</accession>
<dbReference type="SUPFAM" id="SSF55920">
    <property type="entry name" value="Creatinase/aminopeptidase"/>
    <property type="match status" value="1"/>
</dbReference>
<evidence type="ECO:0000259" key="2">
    <source>
        <dbReference type="Pfam" id="PF01321"/>
    </source>
</evidence>
<dbReference type="Pfam" id="PF00557">
    <property type="entry name" value="Peptidase_M24"/>
    <property type="match status" value="1"/>
</dbReference>
<dbReference type="RefSeq" id="WP_385877801.1">
    <property type="nucleotide sequence ID" value="NZ_JBHLXE010000108.1"/>
</dbReference>
<dbReference type="InterPro" id="IPR000587">
    <property type="entry name" value="Creatinase_N"/>
</dbReference>
<dbReference type="EMBL" id="JBHLXE010000108">
    <property type="protein sequence ID" value="MFC0180678.1"/>
    <property type="molecule type" value="Genomic_DNA"/>
</dbReference>
<name>A0ABV6CCH9_9GAMM</name>
<dbReference type="InterPro" id="IPR036005">
    <property type="entry name" value="Creatinase/aminopeptidase-like"/>
</dbReference>
<dbReference type="SUPFAM" id="SSF53092">
    <property type="entry name" value="Creatinase/prolidase N-terminal domain"/>
    <property type="match status" value="1"/>
</dbReference>
<dbReference type="Pfam" id="PF01321">
    <property type="entry name" value="Creatinase_N"/>
    <property type="match status" value="1"/>
</dbReference>
<evidence type="ECO:0000259" key="1">
    <source>
        <dbReference type="Pfam" id="PF00557"/>
    </source>
</evidence>
<sequence>MNKSTHLIQITDKARQLMNERNIDALILSTPENFYHLTGHQSFFLYTFKYTGAAVAILFRDEKIPSLVLMNEFEAQGVSLEMPNYILKTFPIWVDIDTPFMPQNTNKRRPILPPTEQVLAVIKEYLIAHDKLNKNIAIEFPQISLQTKVLLDKIFGNVNWHDSNQLIDELRTIKTDYEIEHLRKSAFITERGIEAAINSIEAGCSAYELTHAYQKEIANYKETSHSRFHLISIGELFSPQKIPSKQTIKEGDLIKLDCGVDVEGYGADIARTVSFKKPTKKAEEIFDIILAGHEHMLSLVKPFESMEYVFNSTIKKIQQMGLPNYQRGHLGHSNGLSLGLEEPPFVKNHTNSIFLPGMVLSLETPYYGIGVGSIMIEDMLLITKTGYELFSQLPRSLINK</sequence>
<comment type="caution">
    <text evidence="3">The sequence shown here is derived from an EMBL/GenBank/DDBJ whole genome shotgun (WGS) entry which is preliminary data.</text>
</comment>
<keyword evidence="4" id="KW-1185">Reference proteome</keyword>
<reference evidence="3 4" key="1">
    <citation type="submission" date="2024-09" db="EMBL/GenBank/DDBJ databases">
        <authorList>
            <person name="Sun Q."/>
            <person name="Mori K."/>
        </authorList>
    </citation>
    <scope>NUCLEOTIDE SEQUENCE [LARGE SCALE GENOMIC DNA]</scope>
    <source>
        <strain evidence="3 4">CCM 8545</strain>
    </source>
</reference>
<dbReference type="Gene3D" id="3.90.230.10">
    <property type="entry name" value="Creatinase/methionine aminopeptidase superfamily"/>
    <property type="match status" value="1"/>
</dbReference>
<gene>
    <name evidence="3" type="ORF">ACFFIT_11410</name>
</gene>
<dbReference type="InterPro" id="IPR000994">
    <property type="entry name" value="Pept_M24"/>
</dbReference>
<evidence type="ECO:0000313" key="3">
    <source>
        <dbReference type="EMBL" id="MFC0180678.1"/>
    </source>
</evidence>
<dbReference type="Gene3D" id="3.40.350.10">
    <property type="entry name" value="Creatinase/prolidase N-terminal domain"/>
    <property type="match status" value="1"/>
</dbReference>
<protein>
    <submittedName>
        <fullName evidence="3">M24 family metallopeptidase</fullName>
    </submittedName>
</protein>